<evidence type="ECO:0000313" key="2">
    <source>
        <dbReference type="EMBL" id="KAA5612476.1"/>
    </source>
</evidence>
<feature type="chain" id="PRO_5024308594" description="SGNH/GDSL hydrolase family protein" evidence="1">
    <location>
        <begin position="22"/>
        <end position="246"/>
    </location>
</feature>
<evidence type="ECO:0000256" key="1">
    <source>
        <dbReference type="SAM" id="SignalP"/>
    </source>
</evidence>
<accession>A0A5M6IVY3</accession>
<keyword evidence="1" id="KW-0732">Signal</keyword>
<dbReference type="OrthoDB" id="7203637at2"/>
<dbReference type="EMBL" id="VWPK01000012">
    <property type="protein sequence ID" value="KAA5612476.1"/>
    <property type="molecule type" value="Genomic_DNA"/>
</dbReference>
<dbReference type="InterPro" id="IPR036514">
    <property type="entry name" value="SGNH_hydro_sf"/>
</dbReference>
<feature type="signal peptide" evidence="1">
    <location>
        <begin position="1"/>
        <end position="21"/>
    </location>
</feature>
<dbReference type="RefSeq" id="WP_150040575.1">
    <property type="nucleotide sequence ID" value="NZ_OW485601.1"/>
</dbReference>
<organism evidence="2 3">
    <name type="scientific">Rhodovastum atsumiense</name>
    <dbReference type="NCBI Taxonomy" id="504468"/>
    <lineage>
        <taxon>Bacteria</taxon>
        <taxon>Pseudomonadati</taxon>
        <taxon>Pseudomonadota</taxon>
        <taxon>Alphaproteobacteria</taxon>
        <taxon>Acetobacterales</taxon>
        <taxon>Acetobacteraceae</taxon>
        <taxon>Rhodovastum</taxon>
    </lineage>
</organism>
<reference evidence="2 3" key="1">
    <citation type="submission" date="2019-09" db="EMBL/GenBank/DDBJ databases">
        <title>Genome sequence of Rhodovastum atsumiense, a diverse member of the Acetobacteraceae family of non-sulfur purple photosynthetic bacteria.</title>
        <authorList>
            <person name="Meyer T."/>
            <person name="Kyndt J."/>
        </authorList>
    </citation>
    <scope>NUCLEOTIDE SEQUENCE [LARGE SCALE GENOMIC DNA]</scope>
    <source>
        <strain evidence="2 3">DSM 21279</strain>
    </source>
</reference>
<dbReference type="AlphaFoldDB" id="A0A5M6IVY3"/>
<dbReference type="InterPro" id="IPR057572">
    <property type="entry name" value="NonGDSL"/>
</dbReference>
<dbReference type="GO" id="GO:0016788">
    <property type="term" value="F:hydrolase activity, acting on ester bonds"/>
    <property type="evidence" value="ECO:0007669"/>
    <property type="project" value="UniProtKB-ARBA"/>
</dbReference>
<dbReference type="Gene3D" id="3.40.50.1110">
    <property type="entry name" value="SGNH hydrolase"/>
    <property type="match status" value="1"/>
</dbReference>
<keyword evidence="3" id="KW-1185">Reference proteome</keyword>
<name>A0A5M6IVY3_9PROT</name>
<gene>
    <name evidence="2" type="ORF">F1189_09900</name>
</gene>
<comment type="caution">
    <text evidence="2">The sequence shown here is derived from an EMBL/GenBank/DDBJ whole genome shotgun (WGS) entry which is preliminary data.</text>
</comment>
<proteinExistence type="predicted"/>
<dbReference type="Proteomes" id="UP000325255">
    <property type="component" value="Unassembled WGS sequence"/>
</dbReference>
<sequence length="246" mass="26190">MRRILLAALLLASVAIRPAMASPDCPFSPDIAAPTVAPGSLPHVAAALKASRLDILALGSGSVLGPNGRSEGSFADHMAQDLRAAFPGVDIRLTVQGQRGMTATAMLPMLIQELDGHGIDLVIWQTGTVEAVRRLPAAELGRTLDTGAEAVRRVGADLVLVDPQFSRLLQSHAELVPYRQALDQVARRNQIVLFHRFDLIRHWVEAGGVDLETARRADRAKIADRLSACLGQALAATLLRGAGLAQ</sequence>
<protein>
    <recommendedName>
        <fullName evidence="4">SGNH/GDSL hydrolase family protein</fullName>
    </recommendedName>
</protein>
<evidence type="ECO:0000313" key="3">
    <source>
        <dbReference type="Proteomes" id="UP000325255"/>
    </source>
</evidence>
<evidence type="ECO:0008006" key="4">
    <source>
        <dbReference type="Google" id="ProtNLM"/>
    </source>
</evidence>
<dbReference type="Pfam" id="PF25182">
    <property type="entry name" value="NonGDSL"/>
    <property type="match status" value="1"/>
</dbReference>
<dbReference type="SUPFAM" id="SSF52266">
    <property type="entry name" value="SGNH hydrolase"/>
    <property type="match status" value="1"/>
</dbReference>